<protein>
    <submittedName>
        <fullName evidence="1">Uncharacterized protein</fullName>
    </submittedName>
</protein>
<keyword evidence="2" id="KW-1185">Reference proteome</keyword>
<reference evidence="2" key="1">
    <citation type="journal article" date="2019" name="Int. J. Syst. Evol. Microbiol.">
        <title>The Global Catalogue of Microorganisms (GCM) 10K type strain sequencing project: providing services to taxonomists for standard genome sequencing and annotation.</title>
        <authorList>
            <consortium name="The Broad Institute Genomics Platform"/>
            <consortium name="The Broad Institute Genome Sequencing Center for Infectious Disease"/>
            <person name="Wu L."/>
            <person name="Ma J."/>
        </authorList>
    </citation>
    <scope>NUCLEOTIDE SEQUENCE [LARGE SCALE GENOMIC DNA]</scope>
    <source>
        <strain evidence="2">CCUG 53915</strain>
    </source>
</reference>
<dbReference type="Proteomes" id="UP001597231">
    <property type="component" value="Unassembled WGS sequence"/>
</dbReference>
<name>A0ABW3TTD2_9BACL</name>
<dbReference type="RefSeq" id="WP_381479508.1">
    <property type="nucleotide sequence ID" value="NZ_JBHTLT010000001.1"/>
</dbReference>
<evidence type="ECO:0000313" key="1">
    <source>
        <dbReference type="EMBL" id="MFD1203635.1"/>
    </source>
</evidence>
<sequence>MNDEKFKLYLSKKYTNPRVIGDAISRCKRVAKYEGDLDSHFKKDQGKSLLDRLSYSKKDAELQIEPRHTIDIKGTKGYISIYEGTLSLYRAVELYFDYKKSNIY</sequence>
<dbReference type="EMBL" id="JBHTLT010000001">
    <property type="protein sequence ID" value="MFD1203635.1"/>
    <property type="molecule type" value="Genomic_DNA"/>
</dbReference>
<gene>
    <name evidence="1" type="ORF">ACFQ38_00590</name>
</gene>
<proteinExistence type="predicted"/>
<accession>A0ABW3TTD2</accession>
<evidence type="ECO:0000313" key="2">
    <source>
        <dbReference type="Proteomes" id="UP001597231"/>
    </source>
</evidence>
<organism evidence="1 2">
    <name type="scientific">Sporosarcina contaminans</name>
    <dbReference type="NCBI Taxonomy" id="633403"/>
    <lineage>
        <taxon>Bacteria</taxon>
        <taxon>Bacillati</taxon>
        <taxon>Bacillota</taxon>
        <taxon>Bacilli</taxon>
        <taxon>Bacillales</taxon>
        <taxon>Caryophanaceae</taxon>
        <taxon>Sporosarcina</taxon>
    </lineage>
</organism>
<comment type="caution">
    <text evidence="1">The sequence shown here is derived from an EMBL/GenBank/DDBJ whole genome shotgun (WGS) entry which is preliminary data.</text>
</comment>